<evidence type="ECO:0000313" key="2">
    <source>
        <dbReference type="EMBL" id="KAK2546976.1"/>
    </source>
</evidence>
<dbReference type="PANTHER" id="PTHR46579:SF2">
    <property type="entry name" value="C2H2-TYPE DOMAIN-CONTAINING PROTEIN"/>
    <property type="match status" value="1"/>
</dbReference>
<feature type="non-terminal residue" evidence="2">
    <location>
        <position position="1079"/>
    </location>
</feature>
<feature type="region of interest" description="Disordered" evidence="1">
    <location>
        <begin position="114"/>
        <end position="138"/>
    </location>
</feature>
<proteinExistence type="predicted"/>
<dbReference type="AlphaFoldDB" id="A0AAD9UR90"/>
<evidence type="ECO:0000256" key="1">
    <source>
        <dbReference type="SAM" id="MobiDB-lite"/>
    </source>
</evidence>
<dbReference type="PANTHER" id="PTHR46579">
    <property type="entry name" value="F5/8 TYPE C DOMAIN-CONTAINING PROTEIN-RELATED"/>
    <property type="match status" value="1"/>
</dbReference>
<name>A0AAD9UR90_ACRCE</name>
<dbReference type="EMBL" id="JARQWQ010000232">
    <property type="protein sequence ID" value="KAK2546976.1"/>
    <property type="molecule type" value="Genomic_DNA"/>
</dbReference>
<dbReference type="InterPro" id="IPR004242">
    <property type="entry name" value="Transposase_21"/>
</dbReference>
<accession>A0AAD9UR90</accession>
<protein>
    <recommendedName>
        <fullName evidence="4">Transposase domain-containing protein</fullName>
    </recommendedName>
</protein>
<reference evidence="2" key="2">
    <citation type="journal article" date="2023" name="Science">
        <title>Genomic signatures of disease resistance in endangered staghorn corals.</title>
        <authorList>
            <person name="Vollmer S.V."/>
            <person name="Selwyn J.D."/>
            <person name="Despard B.A."/>
            <person name="Roesel C.L."/>
        </authorList>
    </citation>
    <scope>NUCLEOTIDE SEQUENCE</scope>
    <source>
        <strain evidence="2">K2</strain>
    </source>
</reference>
<reference evidence="2" key="1">
    <citation type="journal article" date="2023" name="G3 (Bethesda)">
        <title>Whole genome assembly and annotation of the endangered Caribbean coral Acropora cervicornis.</title>
        <authorList>
            <person name="Selwyn J.D."/>
            <person name="Vollmer S.V."/>
        </authorList>
    </citation>
    <scope>NUCLEOTIDE SEQUENCE</scope>
    <source>
        <strain evidence="2">K2</strain>
    </source>
</reference>
<dbReference type="Pfam" id="PF02992">
    <property type="entry name" value="Transposase_21"/>
    <property type="match status" value="1"/>
</dbReference>
<keyword evidence="3" id="KW-1185">Reference proteome</keyword>
<dbReference type="Proteomes" id="UP001249851">
    <property type="component" value="Unassembled WGS sequence"/>
</dbReference>
<comment type="caution">
    <text evidence="2">The sequence shown here is derived from an EMBL/GenBank/DDBJ whole genome shotgun (WGS) entry which is preliminary data.</text>
</comment>
<sequence>VRVIEDQFVPREKKLVRVFGSLEKSRVREIGGEIIELERSKSKGNKTSAEQQLFSFDVSLFNINSKQNIETMESGNESKGYVYCAHCDNVVSRSTFRRHERKRCSATSGSEIGQSQVTLYSSDSETSSSPVDEVRQVKDNNKHSIFNAFRMCPEEPACVVQEETSGDAILDTEQSMDEAASDEAWHSETDSENDSVNRAKRKSVGDESTSSESESEEVWSGVLPEVLSRDIESAPPLPKSQQRQTSLQKVNSLVFWFVYFLLIWQATCHLSDNGLAWLLRFLVSWLKVFGVEISNEFFEKLLLSFPGSLCLVRQFLNLDRDNFNKFVVCPKCTKLYKYDSCLEIENNQQVAKKCSNTYYSRGRKKTCNATMLTRVTLQNGKTCFYPIKYYCANSIIEELEKFLLRNNFASNCELWRKREVAEGLLADVYDGNLWKEFQTVNGTSFLEKPRNYGFMLNFDFFQPMKHRKDYSVGVFYLAILNLPRAERFKWENIIVMGIVPSLRQEPKNLNQFLEPAVDELKVLWKGIRLRSCLSRFALTFRAAVMGVSSDIPATRKICGFKGHSALLGCSRCLKRFPGGFGEKKDYSGFERNSWKPRTNRDHRRQAVKMSQCKTKAGQNLVGQNSGISHYTVLLELEYFDVIRFCTIDPMHNLFLGTSKKMFKVWTDLKLFSKSQLKEIEERINSVEVPCDIGRLPMRITSNSGSYTAEQWKNWTLIYSIFCLKGVLPEEHFRCWQTFVLACKYLCQSVISKTDLEIADGLILKFCKSVETLYGKHVITPNMHLHNHLKEVILDHGPVTSFWCFSFERFNGILGSTTTNKRSVELQLMRQFLISRQLKDMDLPEQYQDDFLHLCSPTGMVNADVKEDVSPLSWSVKHEFNNVATKAPLHGINWRNDSGVTVPSNYKLVHFDEDDAALLRDVYQIMYPESEIEMGSLGESIRKFGSLNIWSTTFGSKMQPRGIRSGKILASWPTDNGKDVLQETFCLSAGTVQYYFRHSVKVSDEHLTHHFACVKWYLPHRESTSLYGNPVRVCENRFYPGGPSSFMPVQRIFSRFASAELELEGQKHIAVVPVIRNVHL</sequence>
<organism evidence="2 3">
    <name type="scientific">Acropora cervicornis</name>
    <name type="common">Staghorn coral</name>
    <dbReference type="NCBI Taxonomy" id="6130"/>
    <lineage>
        <taxon>Eukaryota</taxon>
        <taxon>Metazoa</taxon>
        <taxon>Cnidaria</taxon>
        <taxon>Anthozoa</taxon>
        <taxon>Hexacorallia</taxon>
        <taxon>Scleractinia</taxon>
        <taxon>Astrocoeniina</taxon>
        <taxon>Acroporidae</taxon>
        <taxon>Acropora</taxon>
    </lineage>
</organism>
<evidence type="ECO:0000313" key="3">
    <source>
        <dbReference type="Proteomes" id="UP001249851"/>
    </source>
</evidence>
<gene>
    <name evidence="2" type="ORF">P5673_033266</name>
</gene>
<evidence type="ECO:0008006" key="4">
    <source>
        <dbReference type="Google" id="ProtNLM"/>
    </source>
</evidence>
<feature type="region of interest" description="Disordered" evidence="1">
    <location>
        <begin position="176"/>
        <end position="219"/>
    </location>
</feature>